<dbReference type="AlphaFoldDB" id="A0A139L1B1"/>
<protein>
    <submittedName>
        <fullName evidence="2">Uncharacterized protein</fullName>
    </submittedName>
</protein>
<evidence type="ECO:0000313" key="2">
    <source>
        <dbReference type="EMBL" id="KXT45229.1"/>
    </source>
</evidence>
<organism evidence="2">
    <name type="scientific">Bacteroides intestinalis</name>
    <dbReference type="NCBI Taxonomy" id="329854"/>
    <lineage>
        <taxon>Bacteria</taxon>
        <taxon>Pseudomonadati</taxon>
        <taxon>Bacteroidota</taxon>
        <taxon>Bacteroidia</taxon>
        <taxon>Bacteroidales</taxon>
        <taxon>Bacteroidaceae</taxon>
        <taxon>Bacteroides</taxon>
    </lineage>
</organism>
<feature type="transmembrane region" description="Helical" evidence="1">
    <location>
        <begin position="61"/>
        <end position="78"/>
    </location>
</feature>
<dbReference type="PATRIC" id="fig|329854.7.peg.3791"/>
<comment type="caution">
    <text evidence="2">The sequence shown here is derived from an EMBL/GenBank/DDBJ whole genome shotgun (WGS) entry which is preliminary data.</text>
</comment>
<evidence type="ECO:0000313" key="3">
    <source>
        <dbReference type="Proteomes" id="UP000070319"/>
    </source>
</evidence>
<reference evidence="2 3" key="1">
    <citation type="submission" date="2016-02" db="EMBL/GenBank/DDBJ databases">
        <authorList>
            <person name="Wen L."/>
            <person name="He K."/>
            <person name="Yang H."/>
        </authorList>
    </citation>
    <scope>NUCLEOTIDE SEQUENCE [LARGE SCALE GENOMIC DNA]</scope>
    <source>
        <strain evidence="2 3">KLE1704</strain>
    </source>
</reference>
<gene>
    <name evidence="2" type="ORF">HMPREF2531_03728</name>
</gene>
<feature type="transmembrane region" description="Helical" evidence="1">
    <location>
        <begin position="33"/>
        <end position="49"/>
    </location>
</feature>
<keyword evidence="1" id="KW-0472">Membrane</keyword>
<sequence length="111" mass="12985">MKYIFLFITIAFIAIIILFYQEMIGTKWYINQWGTYLLSVPTVFCLLMFYNQPYYSCNKSWIKWFTGGIIINVLLLTADPNIFTLYKTLSTLAGSTMTYFAANLIQKRVES</sequence>
<dbReference type="EMBL" id="LTDF01000138">
    <property type="protein sequence ID" value="KXT45229.1"/>
    <property type="molecule type" value="Genomic_DNA"/>
</dbReference>
<keyword evidence="1" id="KW-1133">Transmembrane helix</keyword>
<keyword evidence="1" id="KW-0812">Transmembrane</keyword>
<name>A0A139L1B1_9BACE</name>
<feature type="transmembrane region" description="Helical" evidence="1">
    <location>
        <begin position="5"/>
        <end position="21"/>
    </location>
</feature>
<evidence type="ECO:0000256" key="1">
    <source>
        <dbReference type="SAM" id="Phobius"/>
    </source>
</evidence>
<accession>A0A139L1B1</accession>
<dbReference type="Proteomes" id="UP000070319">
    <property type="component" value="Unassembled WGS sequence"/>
</dbReference>
<proteinExistence type="predicted"/>